<dbReference type="HOGENOM" id="CLU_3234399_0_0_7"/>
<dbReference type="RefSeq" id="WP_004084602.1">
    <property type="nucleotide sequence ID" value="NZ_KB822505.1"/>
</dbReference>
<name>N2BMM7_9HELI</name>
<dbReference type="AlphaFoldDB" id="N2BMM7"/>
<evidence type="ECO:0000313" key="2">
    <source>
        <dbReference type="Proteomes" id="UP000012527"/>
    </source>
</evidence>
<evidence type="ECO:0000313" key="1">
    <source>
        <dbReference type="EMBL" id="EMZ41451.1"/>
    </source>
</evidence>
<protein>
    <submittedName>
        <fullName evidence="1">Uncharacterized protein</fullName>
    </submittedName>
</protein>
<gene>
    <name evidence="1" type="ORF">C826_00471</name>
</gene>
<sequence length="43" mass="5194">MRKYCEAILRVIELFCEGVYIKYMTEQKSDNSLKSVRNITQEY</sequence>
<organism evidence="1 2">
    <name type="scientific">Helicobacter bilis WiWa</name>
    <dbReference type="NCBI Taxonomy" id="1235804"/>
    <lineage>
        <taxon>Bacteria</taxon>
        <taxon>Pseudomonadati</taxon>
        <taxon>Campylobacterota</taxon>
        <taxon>Epsilonproteobacteria</taxon>
        <taxon>Campylobacterales</taxon>
        <taxon>Helicobacteraceae</taxon>
        <taxon>Helicobacter</taxon>
    </lineage>
</organism>
<dbReference type="GeneID" id="77083271"/>
<proteinExistence type="predicted"/>
<dbReference type="Proteomes" id="UP000012527">
    <property type="component" value="Unassembled WGS sequence"/>
</dbReference>
<accession>N2BMM7</accession>
<dbReference type="EMBL" id="AQFW01000004">
    <property type="protein sequence ID" value="EMZ41451.1"/>
    <property type="molecule type" value="Genomic_DNA"/>
</dbReference>
<comment type="caution">
    <text evidence="1">The sequence shown here is derived from an EMBL/GenBank/DDBJ whole genome shotgun (WGS) entry which is preliminary data.</text>
</comment>
<reference evidence="1 2" key="1">
    <citation type="submission" date="2013-02" db="EMBL/GenBank/DDBJ databases">
        <title>The Genome Sequence of Helicobacter bilis WiWa.</title>
        <authorList>
            <consortium name="The Broad Institute Genome Sequencing Platform"/>
            <person name="Ward D."/>
            <person name="Overstreet A.-M.C."/>
            <person name="Ramer-Tait A.E."/>
            <person name="Phillips G.J."/>
            <person name="Wannemuehler M.J."/>
            <person name="Walker B."/>
            <person name="Young S.K."/>
            <person name="Zeng Q."/>
            <person name="Gargeya S."/>
            <person name="Fitzgerald M."/>
            <person name="Haas B."/>
            <person name="Abouelleil A."/>
            <person name="Alvarado L."/>
            <person name="Arachchi H.M."/>
            <person name="Berlin A.M."/>
            <person name="Chapman S.B."/>
            <person name="Dewar J."/>
            <person name="Goldberg J."/>
            <person name="Griggs A."/>
            <person name="Gujja S."/>
            <person name="Hansen M."/>
            <person name="Howarth C."/>
            <person name="Imamovic A."/>
            <person name="Larimer J."/>
            <person name="McCowan C."/>
            <person name="Murphy C."/>
            <person name="Neiman D."/>
            <person name="Pearson M."/>
            <person name="Priest M."/>
            <person name="Roberts A."/>
            <person name="Saif S."/>
            <person name="Shea T."/>
            <person name="Sisk P."/>
            <person name="Sykes S."/>
            <person name="Wortman J."/>
            <person name="Nusbaum C."/>
            <person name="Birren B."/>
        </authorList>
    </citation>
    <scope>NUCLEOTIDE SEQUENCE [LARGE SCALE GENOMIC DNA]</scope>
    <source>
        <strain evidence="1 2">WiWa</strain>
    </source>
</reference>